<dbReference type="Proteomes" id="UP001501005">
    <property type="component" value="Unassembled WGS sequence"/>
</dbReference>
<name>A0ABN1PAS0_9ACTN</name>
<evidence type="ECO:0000256" key="1">
    <source>
        <dbReference type="SAM" id="MobiDB-lite"/>
    </source>
</evidence>
<dbReference type="InterPro" id="IPR052209">
    <property type="entry name" value="CbiZ"/>
</dbReference>
<dbReference type="Pfam" id="PF01955">
    <property type="entry name" value="CbiZ"/>
    <property type="match status" value="1"/>
</dbReference>
<feature type="region of interest" description="Disordered" evidence="1">
    <location>
        <begin position="1"/>
        <end position="66"/>
    </location>
</feature>
<accession>A0ABN1PAS0</accession>
<gene>
    <name evidence="2" type="ORF">GCM10009549_46140</name>
</gene>
<comment type="caution">
    <text evidence="2">The sequence shown here is derived from an EMBL/GenBank/DDBJ whole genome shotgun (WGS) entry which is preliminary data.</text>
</comment>
<protein>
    <submittedName>
        <fullName evidence="2">Adenosylcobinamide amidohydrolase</fullName>
    </submittedName>
</protein>
<keyword evidence="3" id="KW-1185">Reference proteome</keyword>
<dbReference type="PANTHER" id="PTHR35336">
    <property type="entry name" value="ADENOSYLCOBINAMIDE AMIDOHYDROLASE"/>
    <property type="match status" value="1"/>
</dbReference>
<dbReference type="PANTHER" id="PTHR35336:SF5">
    <property type="entry name" value="ADENOSYLCOBINAMIDE AMIDOHYDROLASE"/>
    <property type="match status" value="1"/>
</dbReference>
<dbReference type="InterPro" id="IPR002808">
    <property type="entry name" value="AdoCbi_amidolase"/>
</dbReference>
<evidence type="ECO:0000313" key="3">
    <source>
        <dbReference type="Proteomes" id="UP001501005"/>
    </source>
</evidence>
<proteinExistence type="predicted"/>
<sequence>MPSSLPAHPRPCVLAARAGPVPHGTTRTHPRDPALSRRTRPLGPGRPSRTIGGHPDTKEPPPVTSAVVPATDAGLLRPRLLTRTEDGMRLPVLVWPAGPGWRMISNAVLGGGIGERGWVLNAQVAHGYRRTDPGHHLAELAGAAGLDGEGVGLMTAADVEAHGRACDGGAVAVATAGVRVRGWAASPEPGECGPQAPGTVNVIAALPVALSDAALVNAVMTATEAKTQALLEAGYDCSGTPTDAVCIAARVPGEGEELHTFAGPRSLWGARLARAVHRAVREATPVSGG</sequence>
<dbReference type="EMBL" id="BAAAHG010000047">
    <property type="protein sequence ID" value="GAA0925252.1"/>
    <property type="molecule type" value="Genomic_DNA"/>
</dbReference>
<reference evidence="2 3" key="1">
    <citation type="journal article" date="2019" name="Int. J. Syst. Evol. Microbiol.">
        <title>The Global Catalogue of Microorganisms (GCM) 10K type strain sequencing project: providing services to taxonomists for standard genome sequencing and annotation.</title>
        <authorList>
            <consortium name="The Broad Institute Genomics Platform"/>
            <consortium name="The Broad Institute Genome Sequencing Center for Infectious Disease"/>
            <person name="Wu L."/>
            <person name="Ma J."/>
        </authorList>
    </citation>
    <scope>NUCLEOTIDE SEQUENCE [LARGE SCALE GENOMIC DNA]</scope>
    <source>
        <strain evidence="2 3">JCM 10673</strain>
    </source>
</reference>
<evidence type="ECO:0000313" key="2">
    <source>
        <dbReference type="EMBL" id="GAA0925252.1"/>
    </source>
</evidence>
<organism evidence="2 3">
    <name type="scientific">Streptomyces thermoalcalitolerans</name>
    <dbReference type="NCBI Taxonomy" id="65605"/>
    <lineage>
        <taxon>Bacteria</taxon>
        <taxon>Bacillati</taxon>
        <taxon>Actinomycetota</taxon>
        <taxon>Actinomycetes</taxon>
        <taxon>Kitasatosporales</taxon>
        <taxon>Streptomycetaceae</taxon>
        <taxon>Streptomyces</taxon>
    </lineage>
</organism>